<feature type="transmembrane region" description="Helical" evidence="1">
    <location>
        <begin position="285"/>
        <end position="305"/>
    </location>
</feature>
<dbReference type="PANTHER" id="PTHR22911">
    <property type="entry name" value="ACYL-MALONYL CONDENSING ENZYME-RELATED"/>
    <property type="match status" value="1"/>
</dbReference>
<evidence type="ECO:0000256" key="1">
    <source>
        <dbReference type="SAM" id="Phobius"/>
    </source>
</evidence>
<dbReference type="AlphaFoldDB" id="A0A5C1AQI3"/>
<evidence type="ECO:0000313" key="4">
    <source>
        <dbReference type="Proteomes" id="UP000324974"/>
    </source>
</evidence>
<feature type="domain" description="EamA" evidence="2">
    <location>
        <begin position="165"/>
        <end position="301"/>
    </location>
</feature>
<sequence length="318" mass="34477">MPLTLTPRQSARLTIILVAVLWSTGSLFMRLLQQPTALELDEPHLSPIQIAFYRSLFAGLCLLPLIRPRDCRVRPAMGLLVVTFAVMSALYLTALGSGSAANAILLQNTSPVWVYFLGIWFLGERADRRSLAAVLIGLLGAVVIVGGNWPREEQGVAAATQIELLLMGLGSGFTYAGVVLILRSLRNESPAWLTMLNLLGTAAMMGLFFACKLGLDGFWTWVTAPSGKQLAFLAFFGCVQLAVPYVLFARSLKTVSPNEASIITLLEPVLNPVWAYLIAPDRETPTDWTLIGGGLLLAALVWRYAPRPAAVAKLEAEP</sequence>
<dbReference type="InterPro" id="IPR037185">
    <property type="entry name" value="EmrE-like"/>
</dbReference>
<dbReference type="OrthoDB" id="9814731at2"/>
<organism evidence="3 4">
    <name type="scientific">Limnoglobus roseus</name>
    <dbReference type="NCBI Taxonomy" id="2598579"/>
    <lineage>
        <taxon>Bacteria</taxon>
        <taxon>Pseudomonadati</taxon>
        <taxon>Planctomycetota</taxon>
        <taxon>Planctomycetia</taxon>
        <taxon>Gemmatales</taxon>
        <taxon>Gemmataceae</taxon>
        <taxon>Limnoglobus</taxon>
    </lineage>
</organism>
<name>A0A5C1AQI3_9BACT</name>
<gene>
    <name evidence="3" type="ORF">PX52LOC_07086</name>
</gene>
<keyword evidence="4" id="KW-1185">Reference proteome</keyword>
<dbReference type="KEGG" id="lrs:PX52LOC_07086"/>
<dbReference type="RefSeq" id="WP_149114334.1">
    <property type="nucleotide sequence ID" value="NZ_CP042425.1"/>
</dbReference>
<dbReference type="EMBL" id="CP042425">
    <property type="protein sequence ID" value="QEL20002.1"/>
    <property type="molecule type" value="Genomic_DNA"/>
</dbReference>
<evidence type="ECO:0000259" key="2">
    <source>
        <dbReference type="Pfam" id="PF00892"/>
    </source>
</evidence>
<dbReference type="Proteomes" id="UP000324974">
    <property type="component" value="Chromosome"/>
</dbReference>
<feature type="domain" description="EamA" evidence="2">
    <location>
        <begin position="13"/>
        <end position="145"/>
    </location>
</feature>
<reference evidence="4" key="1">
    <citation type="submission" date="2019-08" db="EMBL/GenBank/DDBJ databases">
        <title>Limnoglobus roseus gen. nov., sp. nov., a novel freshwater planctomycete with a giant genome from the family Gemmataceae.</title>
        <authorList>
            <person name="Kulichevskaya I.S."/>
            <person name="Naumoff D.G."/>
            <person name="Miroshnikov K."/>
            <person name="Ivanova A."/>
            <person name="Philippov D.A."/>
            <person name="Hakobyan A."/>
            <person name="Rijpstra I.C."/>
            <person name="Sinninghe Damste J.S."/>
            <person name="Liesack W."/>
            <person name="Dedysh S.N."/>
        </authorList>
    </citation>
    <scope>NUCLEOTIDE SEQUENCE [LARGE SCALE GENOMIC DNA]</scope>
    <source>
        <strain evidence="4">PX52</strain>
    </source>
</reference>
<dbReference type="Pfam" id="PF00892">
    <property type="entry name" value="EamA"/>
    <property type="match status" value="2"/>
</dbReference>
<dbReference type="InterPro" id="IPR000620">
    <property type="entry name" value="EamA_dom"/>
</dbReference>
<proteinExistence type="predicted"/>
<evidence type="ECO:0000313" key="3">
    <source>
        <dbReference type="EMBL" id="QEL20002.1"/>
    </source>
</evidence>
<feature type="transmembrane region" description="Helical" evidence="1">
    <location>
        <begin position="12"/>
        <end position="32"/>
    </location>
</feature>
<feature type="transmembrane region" description="Helical" evidence="1">
    <location>
        <begin position="130"/>
        <end position="150"/>
    </location>
</feature>
<feature type="transmembrane region" description="Helical" evidence="1">
    <location>
        <begin position="44"/>
        <end position="66"/>
    </location>
</feature>
<feature type="transmembrane region" description="Helical" evidence="1">
    <location>
        <begin position="260"/>
        <end position="279"/>
    </location>
</feature>
<dbReference type="GO" id="GO:0016020">
    <property type="term" value="C:membrane"/>
    <property type="evidence" value="ECO:0007669"/>
    <property type="project" value="InterPro"/>
</dbReference>
<keyword evidence="1" id="KW-0472">Membrane</keyword>
<feature type="transmembrane region" description="Helical" evidence="1">
    <location>
        <begin position="191"/>
        <end position="210"/>
    </location>
</feature>
<dbReference type="PANTHER" id="PTHR22911:SF135">
    <property type="entry name" value="BLR4310 PROTEIN"/>
    <property type="match status" value="1"/>
</dbReference>
<feature type="transmembrane region" description="Helical" evidence="1">
    <location>
        <begin position="104"/>
        <end position="123"/>
    </location>
</feature>
<dbReference type="SUPFAM" id="SSF103481">
    <property type="entry name" value="Multidrug resistance efflux transporter EmrE"/>
    <property type="match status" value="2"/>
</dbReference>
<feature type="transmembrane region" description="Helical" evidence="1">
    <location>
        <begin position="78"/>
        <end position="98"/>
    </location>
</feature>
<feature type="transmembrane region" description="Helical" evidence="1">
    <location>
        <begin position="162"/>
        <end position="182"/>
    </location>
</feature>
<keyword evidence="1" id="KW-1133">Transmembrane helix</keyword>
<feature type="transmembrane region" description="Helical" evidence="1">
    <location>
        <begin position="230"/>
        <end position="248"/>
    </location>
</feature>
<accession>A0A5C1AQI3</accession>
<protein>
    <submittedName>
        <fullName evidence="3">EamA family transporter</fullName>
    </submittedName>
</protein>
<keyword evidence="1" id="KW-0812">Transmembrane</keyword>